<evidence type="ECO:0000313" key="1">
    <source>
        <dbReference type="Proteomes" id="UP000887572"/>
    </source>
</evidence>
<protein>
    <recommendedName>
        <fullName evidence="3">Vacuolar sorting protein 39/Transforming growth factor beta receptor-associated domain-containing protein</fullName>
    </recommendedName>
</protein>
<evidence type="ECO:0008006" key="3">
    <source>
        <dbReference type="Google" id="ProtNLM"/>
    </source>
</evidence>
<name>A0A914GWH2_GLORO</name>
<organism evidence="1 2">
    <name type="scientific">Globodera rostochiensis</name>
    <name type="common">Golden nematode worm</name>
    <name type="synonym">Heterodera rostochiensis</name>
    <dbReference type="NCBI Taxonomy" id="31243"/>
    <lineage>
        <taxon>Eukaryota</taxon>
        <taxon>Metazoa</taxon>
        <taxon>Ecdysozoa</taxon>
        <taxon>Nematoda</taxon>
        <taxon>Chromadorea</taxon>
        <taxon>Rhabditida</taxon>
        <taxon>Tylenchina</taxon>
        <taxon>Tylenchomorpha</taxon>
        <taxon>Tylenchoidea</taxon>
        <taxon>Heteroderidae</taxon>
        <taxon>Heteroderinae</taxon>
        <taxon>Globodera</taxon>
    </lineage>
</organism>
<dbReference type="WBParaSite" id="Gr19_v10_g1182.t1">
    <property type="protein sequence ID" value="Gr19_v10_g1182.t1"/>
    <property type="gene ID" value="Gr19_v10_g1182"/>
</dbReference>
<evidence type="ECO:0000313" key="2">
    <source>
        <dbReference type="WBParaSite" id="Gr19_v10_g1182.t1"/>
    </source>
</evidence>
<accession>A0A914GWH2</accession>
<sequence>MVIHGLRDCLLEVLRDYALRIGLLEHSNSVASSDTFALFQRRLRLNPFVVGTNEATTELRCDICCDTLMNESPSTAGDVRLLYDGSAIHERCHHRSKCQSEEQQNGVTTVD</sequence>
<dbReference type="AlphaFoldDB" id="A0A914GWH2"/>
<keyword evidence="1" id="KW-1185">Reference proteome</keyword>
<dbReference type="Proteomes" id="UP000887572">
    <property type="component" value="Unplaced"/>
</dbReference>
<proteinExistence type="predicted"/>
<reference evidence="2" key="1">
    <citation type="submission" date="2022-11" db="UniProtKB">
        <authorList>
            <consortium name="WormBaseParasite"/>
        </authorList>
    </citation>
    <scope>IDENTIFICATION</scope>
</reference>